<protein>
    <submittedName>
        <fullName evidence="2">Tetratricopeptide repeat protein</fullName>
    </submittedName>
</protein>
<proteinExistence type="predicted"/>
<keyword evidence="3" id="KW-1185">Reference proteome</keyword>
<dbReference type="Pfam" id="PF23558">
    <property type="entry name" value="TPR_P4H"/>
    <property type="match status" value="1"/>
</dbReference>
<sequence>MQTAMNKLENEEEKTIEETEILEYLAYSLYQQGNVRRALALTKRLAAIAPNHPRAKGNVKWYEDMLHGKDMEGDLPPIVNKVIGAWIGAEKFSQH</sequence>
<accession>A0A0B1RWR8</accession>
<evidence type="ECO:0000259" key="1">
    <source>
        <dbReference type="Pfam" id="PF23558"/>
    </source>
</evidence>
<name>A0A0B1RWR8_OESDE</name>
<evidence type="ECO:0000313" key="2">
    <source>
        <dbReference type="EMBL" id="KHJ77109.1"/>
    </source>
</evidence>
<gene>
    <name evidence="2" type="ORF">OESDEN_23271</name>
</gene>
<reference evidence="2 3" key="1">
    <citation type="submission" date="2014-03" db="EMBL/GenBank/DDBJ databases">
        <title>Draft genome of the hookworm Oesophagostomum dentatum.</title>
        <authorList>
            <person name="Mitreva M."/>
        </authorList>
    </citation>
    <scope>NUCLEOTIDE SEQUENCE [LARGE SCALE GENOMIC DNA]</scope>
    <source>
        <strain evidence="2 3">OD-Hann</strain>
    </source>
</reference>
<dbReference type="SUPFAM" id="SSF48452">
    <property type="entry name" value="TPR-like"/>
    <property type="match status" value="1"/>
</dbReference>
<dbReference type="EMBL" id="KN611089">
    <property type="protein sequence ID" value="KHJ77109.1"/>
    <property type="molecule type" value="Genomic_DNA"/>
</dbReference>
<dbReference type="InterPro" id="IPR011990">
    <property type="entry name" value="TPR-like_helical_dom_sf"/>
</dbReference>
<dbReference type="Proteomes" id="UP000053660">
    <property type="component" value="Unassembled WGS sequence"/>
</dbReference>
<dbReference type="AlphaFoldDB" id="A0A0B1RWR8"/>
<feature type="domain" description="Prolyl 4-hydroxylase peptide-substrate-binding" evidence="1">
    <location>
        <begin position="1"/>
        <end position="67"/>
    </location>
</feature>
<organism evidence="2 3">
    <name type="scientific">Oesophagostomum dentatum</name>
    <name type="common">Nodular worm</name>
    <dbReference type="NCBI Taxonomy" id="61180"/>
    <lineage>
        <taxon>Eukaryota</taxon>
        <taxon>Metazoa</taxon>
        <taxon>Ecdysozoa</taxon>
        <taxon>Nematoda</taxon>
        <taxon>Chromadorea</taxon>
        <taxon>Rhabditida</taxon>
        <taxon>Rhabditina</taxon>
        <taxon>Rhabditomorpha</taxon>
        <taxon>Strongyloidea</taxon>
        <taxon>Strongylidae</taxon>
        <taxon>Oesophagostomum</taxon>
    </lineage>
</organism>
<dbReference type="Gene3D" id="1.25.40.10">
    <property type="entry name" value="Tetratricopeptide repeat domain"/>
    <property type="match status" value="1"/>
</dbReference>
<dbReference type="InterPro" id="IPR059068">
    <property type="entry name" value="TPR_P4H"/>
</dbReference>
<evidence type="ECO:0000313" key="3">
    <source>
        <dbReference type="Proteomes" id="UP000053660"/>
    </source>
</evidence>